<evidence type="ECO:0000313" key="2">
    <source>
        <dbReference type="Proteomes" id="UP001596065"/>
    </source>
</evidence>
<reference evidence="2" key="1">
    <citation type="journal article" date="2019" name="Int. J. Syst. Evol. Microbiol.">
        <title>The Global Catalogue of Microorganisms (GCM) 10K type strain sequencing project: providing services to taxonomists for standard genome sequencing and annotation.</title>
        <authorList>
            <consortium name="The Broad Institute Genomics Platform"/>
            <consortium name="The Broad Institute Genome Sequencing Center for Infectious Disease"/>
            <person name="Wu L."/>
            <person name="Ma J."/>
        </authorList>
    </citation>
    <scope>NUCLEOTIDE SEQUENCE [LARGE SCALE GENOMIC DNA]</scope>
    <source>
        <strain evidence="2">KCTC 5701</strain>
    </source>
</reference>
<gene>
    <name evidence="1" type="ORF">ACFP3J_20305</name>
</gene>
<name>A0ABW0WHU4_STRNO</name>
<dbReference type="RefSeq" id="WP_344346554.1">
    <property type="nucleotide sequence ID" value="NZ_BAAASM010000004.1"/>
</dbReference>
<dbReference type="EMBL" id="JBHSOE010000034">
    <property type="protein sequence ID" value="MFC5657822.1"/>
    <property type="molecule type" value="Genomic_DNA"/>
</dbReference>
<evidence type="ECO:0000313" key="1">
    <source>
        <dbReference type="EMBL" id="MFC5657822.1"/>
    </source>
</evidence>
<keyword evidence="2" id="KW-1185">Reference proteome</keyword>
<sequence>MTAAEDSSTQPRIRPAFHQTSVPLDKLLNSADAGFLIHRVGQLKNEFREEGMSFSADLVDLINNAQVGYVSIFAFEELFGTQNRLHWLLHLKEPSDYRRMLDMVDHSQKWADVSAGDRLPTKGGGNWERMFVEGSMTETIICPQHGLSHHDDDHPLDTFQPPARYQSRLAPEQLLHSVNTPLTVHRRLQVRYALREEARKFWFDWAGYVSEAMTGRATAFLYEEMWGQQDRLHLLIHLASPEAYHELTALQETDPELRRLMASQVVPDSKGGGGWHRTVLDGTMTDTLWAPLHGRRS</sequence>
<comment type="caution">
    <text evidence="1">The sequence shown here is derived from an EMBL/GenBank/DDBJ whole genome shotgun (WGS) entry which is preliminary data.</text>
</comment>
<dbReference type="Pfam" id="PF19505">
    <property type="entry name" value="DUF6039"/>
    <property type="match status" value="1"/>
</dbReference>
<organism evidence="1 2">
    <name type="scientific">Streptomyces nogalater</name>
    <dbReference type="NCBI Taxonomy" id="38314"/>
    <lineage>
        <taxon>Bacteria</taxon>
        <taxon>Bacillati</taxon>
        <taxon>Actinomycetota</taxon>
        <taxon>Actinomycetes</taxon>
        <taxon>Kitasatosporales</taxon>
        <taxon>Streptomycetaceae</taxon>
        <taxon>Streptomyces</taxon>
    </lineage>
</organism>
<dbReference type="InterPro" id="IPR046102">
    <property type="entry name" value="DUF6039"/>
</dbReference>
<accession>A0ABW0WHU4</accession>
<protein>
    <submittedName>
        <fullName evidence="1">DUF6039 family protein</fullName>
    </submittedName>
</protein>
<dbReference type="Proteomes" id="UP001596065">
    <property type="component" value="Unassembled WGS sequence"/>
</dbReference>
<proteinExistence type="predicted"/>